<dbReference type="InterPro" id="IPR036087">
    <property type="entry name" value="Nict_dMeBzImd_PRibTrfase_sf"/>
</dbReference>
<evidence type="ECO:0000256" key="9">
    <source>
        <dbReference type="ARBA" id="ARBA00047340"/>
    </source>
</evidence>
<evidence type="ECO:0000256" key="2">
    <source>
        <dbReference type="ARBA" id="ARBA00007110"/>
    </source>
</evidence>
<dbReference type="PANTHER" id="PTHR43463">
    <property type="entry name" value="NICOTINATE-NUCLEOTIDE--DIMETHYLBENZIMIDAZOLE PHOSPHORIBOSYLTRANSFERASE"/>
    <property type="match status" value="1"/>
</dbReference>
<feature type="non-terminal residue" evidence="10">
    <location>
        <position position="190"/>
    </location>
</feature>
<accession>A0A850PGX0</accession>
<evidence type="ECO:0000256" key="1">
    <source>
        <dbReference type="ARBA" id="ARBA00005049"/>
    </source>
</evidence>
<evidence type="ECO:0000256" key="3">
    <source>
        <dbReference type="ARBA" id="ARBA00011991"/>
    </source>
</evidence>
<proteinExistence type="inferred from homology"/>
<dbReference type="InterPro" id="IPR023195">
    <property type="entry name" value="Nict_dMeBzImd_PRibTrfase_N"/>
</dbReference>
<dbReference type="AlphaFoldDB" id="A0A850PGX0"/>
<comment type="similarity">
    <text evidence="2">Belongs to the CobT family.</text>
</comment>
<organism evidence="10 11">
    <name type="scientific">Ameyamaea chiangmaiensis</name>
    <dbReference type="NCBI Taxonomy" id="442969"/>
    <lineage>
        <taxon>Bacteria</taxon>
        <taxon>Pseudomonadati</taxon>
        <taxon>Pseudomonadota</taxon>
        <taxon>Alphaproteobacteria</taxon>
        <taxon>Acetobacterales</taxon>
        <taxon>Acetobacteraceae</taxon>
        <taxon>Ameyamaea</taxon>
    </lineage>
</organism>
<comment type="caution">
    <text evidence="10">The sequence shown here is derived from an EMBL/GenBank/DDBJ whole genome shotgun (WGS) entry which is preliminary data.</text>
</comment>
<evidence type="ECO:0000256" key="7">
    <source>
        <dbReference type="ARBA" id="ARBA00022679"/>
    </source>
</evidence>
<dbReference type="GO" id="GO:0009236">
    <property type="term" value="P:cobalamin biosynthetic process"/>
    <property type="evidence" value="ECO:0007669"/>
    <property type="project" value="UniProtKB-KW"/>
</dbReference>
<dbReference type="CDD" id="cd02439">
    <property type="entry name" value="DMB-PRT_CobT"/>
    <property type="match status" value="1"/>
</dbReference>
<dbReference type="InterPro" id="IPR003200">
    <property type="entry name" value="Nict_dMeBzImd_PRibTrfase"/>
</dbReference>
<evidence type="ECO:0000256" key="4">
    <source>
        <dbReference type="ARBA" id="ARBA00015486"/>
    </source>
</evidence>
<sequence>MPTPPPPTLSALRACLTTLPEAATDAAAAIAERDTRLTKPPGSLGRLEELALWLGRWQHRATPRLDHVQTVVFAGNHGVVAQGVTPWPSDVTAQMVGNFHSGGAAINQISRIAGAALRVIAIHDLRPTDDFTTTAAMSERAFLAAFATGFEAVDPDTDLLCLGEMGIGNTTVAAALAAALFGGGGSAWAG</sequence>
<dbReference type="EMBL" id="JABXXR010000134">
    <property type="protein sequence ID" value="NVN41476.1"/>
    <property type="molecule type" value="Genomic_DNA"/>
</dbReference>
<dbReference type="GO" id="GO:0008939">
    <property type="term" value="F:nicotinate-nucleotide-dimethylbenzimidazole phosphoribosyltransferase activity"/>
    <property type="evidence" value="ECO:0007669"/>
    <property type="project" value="UniProtKB-EC"/>
</dbReference>
<gene>
    <name evidence="10" type="ORF">HUK82_13010</name>
</gene>
<keyword evidence="5" id="KW-0169">Cobalamin biosynthesis</keyword>
<comment type="catalytic activity">
    <reaction evidence="9">
        <text>5,6-dimethylbenzimidazole + nicotinate beta-D-ribonucleotide = alpha-ribazole 5'-phosphate + nicotinate + H(+)</text>
        <dbReference type="Rhea" id="RHEA:11196"/>
        <dbReference type="ChEBI" id="CHEBI:15378"/>
        <dbReference type="ChEBI" id="CHEBI:15890"/>
        <dbReference type="ChEBI" id="CHEBI:32544"/>
        <dbReference type="ChEBI" id="CHEBI:57502"/>
        <dbReference type="ChEBI" id="CHEBI:57918"/>
        <dbReference type="EC" id="2.4.2.21"/>
    </reaction>
</comment>
<dbReference type="Gene3D" id="3.40.50.10210">
    <property type="match status" value="1"/>
</dbReference>
<keyword evidence="6 10" id="KW-0328">Glycosyltransferase</keyword>
<keyword evidence="11" id="KW-1185">Reference proteome</keyword>
<dbReference type="SUPFAM" id="SSF52733">
    <property type="entry name" value="Nicotinate mononucleotide:5,6-dimethylbenzimidazole phosphoribosyltransferase (CobT)"/>
    <property type="match status" value="1"/>
</dbReference>
<dbReference type="RefSeq" id="WP_176614369.1">
    <property type="nucleotide sequence ID" value="NZ_JABXXR010000134.1"/>
</dbReference>
<dbReference type="PANTHER" id="PTHR43463:SF1">
    <property type="entry name" value="NICOTINATE-NUCLEOTIDE--DIMETHYLBENZIMIDAZOLE PHOSPHORIBOSYLTRANSFERASE"/>
    <property type="match status" value="1"/>
</dbReference>
<protein>
    <recommendedName>
        <fullName evidence="4">Nicotinate-nucleotide--dimethylbenzimidazole phosphoribosyltransferase</fullName>
        <ecNumber evidence="3">2.4.2.21</ecNumber>
    </recommendedName>
    <alternativeName>
        <fullName evidence="8">N(1)-alpha-phosphoribosyltransferase</fullName>
    </alternativeName>
</protein>
<evidence type="ECO:0000256" key="8">
    <source>
        <dbReference type="ARBA" id="ARBA00030686"/>
    </source>
</evidence>
<name>A0A850PGX0_9PROT</name>
<evidence type="ECO:0000256" key="6">
    <source>
        <dbReference type="ARBA" id="ARBA00022676"/>
    </source>
</evidence>
<dbReference type="EC" id="2.4.2.21" evidence="3"/>
<reference evidence="10 11" key="1">
    <citation type="submission" date="2020-06" db="EMBL/GenBank/DDBJ databases">
        <title>Description of novel acetic acid bacteria.</title>
        <authorList>
            <person name="Sombolestani A."/>
        </authorList>
    </citation>
    <scope>NUCLEOTIDE SEQUENCE [LARGE SCALE GENOMIC DNA]</scope>
    <source>
        <strain evidence="10 11">LMG 27010</strain>
    </source>
</reference>
<dbReference type="UniPathway" id="UPA00061">
    <property type="reaction ID" value="UER00516"/>
</dbReference>
<dbReference type="Pfam" id="PF02277">
    <property type="entry name" value="DBI_PRT"/>
    <property type="match status" value="1"/>
</dbReference>
<dbReference type="Gene3D" id="1.10.1610.10">
    <property type="match status" value="1"/>
</dbReference>
<dbReference type="Proteomes" id="UP000585665">
    <property type="component" value="Unassembled WGS sequence"/>
</dbReference>
<comment type="pathway">
    <text evidence="1">Nucleoside biosynthesis; alpha-ribazole biosynthesis; alpha-ribazole from 5,6-dimethylbenzimidazole: step 1/2.</text>
</comment>
<keyword evidence="7 10" id="KW-0808">Transferase</keyword>
<evidence type="ECO:0000313" key="10">
    <source>
        <dbReference type="EMBL" id="NVN41476.1"/>
    </source>
</evidence>
<evidence type="ECO:0000313" key="11">
    <source>
        <dbReference type="Proteomes" id="UP000585665"/>
    </source>
</evidence>
<evidence type="ECO:0000256" key="5">
    <source>
        <dbReference type="ARBA" id="ARBA00022573"/>
    </source>
</evidence>